<gene>
    <name evidence="1" type="ORF">Rmf_41630</name>
</gene>
<organism evidence="1 2">
    <name type="scientific">Roseomonas fluvialis</name>
    <dbReference type="NCBI Taxonomy" id="1750527"/>
    <lineage>
        <taxon>Bacteria</taxon>
        <taxon>Pseudomonadati</taxon>
        <taxon>Pseudomonadota</taxon>
        <taxon>Alphaproteobacteria</taxon>
        <taxon>Acetobacterales</taxon>
        <taxon>Roseomonadaceae</taxon>
        <taxon>Roseomonas</taxon>
    </lineage>
</organism>
<protein>
    <submittedName>
        <fullName evidence="1">IgiC protein</fullName>
    </submittedName>
</protein>
<sequence length="244" mass="25541">MADRLAVRLKLGILVPAFNATAQPEMESLRPPGVTNHVARIDMPDRNLAADADQVAVVESLGADLFGALARVMKVRPGAVVLGISVPCFWAGTAGGAALRGRLEAAAGVPVATADAACLDLLARLPARRIGVLTPFQPVANERIAAFLREAGCESVAFRSTEAASNLAIAHAEASAMIGAMRSLAEDGCEVLLQLGTNLAFLDLAAEARRWLDRPCFAVNALLYRHALRLAGIQDVVPGCEGLD</sequence>
<dbReference type="EMBL" id="AP025637">
    <property type="protein sequence ID" value="BDG74234.1"/>
    <property type="molecule type" value="Genomic_DNA"/>
</dbReference>
<proteinExistence type="predicted"/>
<dbReference type="PANTHER" id="PTHR40267:SF1">
    <property type="entry name" value="BLR3294 PROTEIN"/>
    <property type="match status" value="1"/>
</dbReference>
<dbReference type="Gene3D" id="3.40.50.12500">
    <property type="match status" value="1"/>
</dbReference>
<evidence type="ECO:0000313" key="2">
    <source>
        <dbReference type="Proteomes" id="UP000831327"/>
    </source>
</evidence>
<dbReference type="RefSeq" id="WP_244408418.1">
    <property type="nucleotide sequence ID" value="NZ_AP025637.1"/>
</dbReference>
<reference evidence="1 2" key="1">
    <citation type="journal article" date="2016" name="Microbes Environ.">
        <title>Phylogenetically diverse aerobic anoxygenic phototrophic bacteria isolated from epilithic biofilms in Tama river, Japan.</title>
        <authorList>
            <person name="Hirose S."/>
            <person name="Matsuura K."/>
            <person name="Haruta S."/>
        </authorList>
    </citation>
    <scope>NUCLEOTIDE SEQUENCE [LARGE SCALE GENOMIC DNA]</scope>
    <source>
        <strain evidence="1 2">S08</strain>
    </source>
</reference>
<dbReference type="PANTHER" id="PTHR40267">
    <property type="entry name" value="BLR3294 PROTEIN"/>
    <property type="match status" value="1"/>
</dbReference>
<accession>A0ABM7Y8C3</accession>
<dbReference type="Pfam" id="PF17645">
    <property type="entry name" value="Amdase"/>
    <property type="match status" value="1"/>
</dbReference>
<name>A0ABM7Y8C3_9PROT</name>
<dbReference type="InterPro" id="IPR026286">
    <property type="entry name" value="MaiA/AMDase"/>
</dbReference>
<dbReference type="Proteomes" id="UP000831327">
    <property type="component" value="Chromosome"/>
</dbReference>
<evidence type="ECO:0000313" key="1">
    <source>
        <dbReference type="EMBL" id="BDG74234.1"/>
    </source>
</evidence>
<dbReference type="InterPro" id="IPR053714">
    <property type="entry name" value="Iso_Racemase_Enz_sf"/>
</dbReference>
<keyword evidence="2" id="KW-1185">Reference proteome</keyword>